<evidence type="ECO:0000256" key="1">
    <source>
        <dbReference type="SAM" id="MobiDB-lite"/>
    </source>
</evidence>
<feature type="region of interest" description="Disordered" evidence="1">
    <location>
        <begin position="33"/>
        <end position="52"/>
    </location>
</feature>
<proteinExistence type="predicted"/>
<reference evidence="3" key="1">
    <citation type="journal article" date="2019" name="Int. J. Syst. Evol. Microbiol.">
        <title>The Global Catalogue of Microorganisms (GCM) 10K type strain sequencing project: providing services to taxonomists for standard genome sequencing and annotation.</title>
        <authorList>
            <consortium name="The Broad Institute Genomics Platform"/>
            <consortium name="The Broad Institute Genome Sequencing Center for Infectious Disease"/>
            <person name="Wu L."/>
            <person name="Ma J."/>
        </authorList>
    </citation>
    <scope>NUCLEOTIDE SEQUENCE [LARGE SCALE GENOMIC DNA]</scope>
    <source>
        <strain evidence="3">CGMCC 4.7246</strain>
    </source>
</reference>
<keyword evidence="3" id="KW-1185">Reference proteome</keyword>
<feature type="region of interest" description="Disordered" evidence="1">
    <location>
        <begin position="1"/>
        <end position="22"/>
    </location>
</feature>
<evidence type="ECO:0000313" key="2">
    <source>
        <dbReference type="EMBL" id="MFC6088027.1"/>
    </source>
</evidence>
<sequence length="52" mass="5413">MRPDRPLAEGGGATGPTFGTPRVAFEDEIAGYEPRGPRVAAHPGAVRRTPLG</sequence>
<comment type="caution">
    <text evidence="2">The sequence shown here is derived from an EMBL/GenBank/DDBJ whole genome shotgun (WGS) entry which is preliminary data.</text>
</comment>
<accession>A0ABW1NZZ2</accession>
<gene>
    <name evidence="2" type="ORF">ACFP3R_01955</name>
</gene>
<evidence type="ECO:0000313" key="3">
    <source>
        <dbReference type="Proteomes" id="UP001596220"/>
    </source>
</evidence>
<name>A0ABW1NZZ2_9PSEU</name>
<dbReference type="EMBL" id="JBHSQO010000001">
    <property type="protein sequence ID" value="MFC6088027.1"/>
    <property type="molecule type" value="Genomic_DNA"/>
</dbReference>
<dbReference type="Proteomes" id="UP001596220">
    <property type="component" value="Unassembled WGS sequence"/>
</dbReference>
<dbReference type="RefSeq" id="WP_380632091.1">
    <property type="nucleotide sequence ID" value="NZ_JBHSQO010000001.1"/>
</dbReference>
<organism evidence="2 3">
    <name type="scientific">Saccharothrix lopnurensis</name>
    <dbReference type="NCBI Taxonomy" id="1670621"/>
    <lineage>
        <taxon>Bacteria</taxon>
        <taxon>Bacillati</taxon>
        <taxon>Actinomycetota</taxon>
        <taxon>Actinomycetes</taxon>
        <taxon>Pseudonocardiales</taxon>
        <taxon>Pseudonocardiaceae</taxon>
        <taxon>Saccharothrix</taxon>
    </lineage>
</organism>
<protein>
    <submittedName>
        <fullName evidence="2">Uncharacterized protein</fullName>
    </submittedName>
</protein>